<evidence type="ECO:0000256" key="10">
    <source>
        <dbReference type="ARBA" id="ARBA00047493"/>
    </source>
</evidence>
<dbReference type="SUPFAM" id="SSF53623">
    <property type="entry name" value="MurD-like peptide ligases, catalytic domain"/>
    <property type="match status" value="1"/>
</dbReference>
<comment type="cofactor">
    <cofactor evidence="1">
        <name>Mg(2+)</name>
        <dbReference type="ChEBI" id="CHEBI:18420"/>
    </cofactor>
</comment>
<dbReference type="PIRSF" id="PIRSF001563">
    <property type="entry name" value="Folylpolyglu_synth"/>
    <property type="match status" value="1"/>
</dbReference>
<evidence type="ECO:0000256" key="6">
    <source>
        <dbReference type="ARBA" id="ARBA00022741"/>
    </source>
</evidence>
<dbReference type="InterPro" id="IPR036565">
    <property type="entry name" value="Mur-like_cat_sf"/>
</dbReference>
<organism evidence="14 15">
    <name type="scientific">Candidatus Ruthenibacterium merdavium</name>
    <dbReference type="NCBI Taxonomy" id="2838752"/>
    <lineage>
        <taxon>Bacteria</taxon>
        <taxon>Bacillati</taxon>
        <taxon>Bacillota</taxon>
        <taxon>Clostridia</taxon>
        <taxon>Eubacteriales</taxon>
        <taxon>Oscillospiraceae</taxon>
        <taxon>Ruthenibacterium</taxon>
    </lineage>
</organism>
<comment type="catalytic activity">
    <reaction evidence="10">
        <text>(6S)-5,6,7,8-tetrahydrofolyl-(gamma-L-Glu)(n) + L-glutamate + ATP = (6S)-5,6,7,8-tetrahydrofolyl-(gamma-L-Glu)(n+1) + ADP + phosphate + H(+)</text>
        <dbReference type="Rhea" id="RHEA:10580"/>
        <dbReference type="Rhea" id="RHEA-COMP:14738"/>
        <dbReference type="Rhea" id="RHEA-COMP:14740"/>
        <dbReference type="ChEBI" id="CHEBI:15378"/>
        <dbReference type="ChEBI" id="CHEBI:29985"/>
        <dbReference type="ChEBI" id="CHEBI:30616"/>
        <dbReference type="ChEBI" id="CHEBI:43474"/>
        <dbReference type="ChEBI" id="CHEBI:141005"/>
        <dbReference type="ChEBI" id="CHEBI:456216"/>
        <dbReference type="EC" id="6.3.2.17"/>
    </reaction>
</comment>
<gene>
    <name evidence="14" type="ORF">H9698_01860</name>
</gene>
<keyword evidence="6 11" id="KW-0547">Nucleotide-binding</keyword>
<evidence type="ECO:0000313" key="14">
    <source>
        <dbReference type="EMBL" id="HJC71525.1"/>
    </source>
</evidence>
<evidence type="ECO:0000256" key="1">
    <source>
        <dbReference type="ARBA" id="ARBA00001946"/>
    </source>
</evidence>
<dbReference type="GO" id="GO:0046872">
    <property type="term" value="F:metal ion binding"/>
    <property type="evidence" value="ECO:0007669"/>
    <property type="project" value="UniProtKB-KW"/>
</dbReference>
<evidence type="ECO:0000256" key="2">
    <source>
        <dbReference type="ARBA" id="ARBA00008276"/>
    </source>
</evidence>
<reference evidence="14" key="1">
    <citation type="journal article" date="2021" name="PeerJ">
        <title>Extensive microbial diversity within the chicken gut microbiome revealed by metagenomics and culture.</title>
        <authorList>
            <person name="Gilroy R."/>
            <person name="Ravi A."/>
            <person name="Getino M."/>
            <person name="Pursley I."/>
            <person name="Horton D.L."/>
            <person name="Alikhan N.F."/>
            <person name="Baker D."/>
            <person name="Gharbi K."/>
            <person name="Hall N."/>
            <person name="Watson M."/>
            <person name="Adriaenssens E.M."/>
            <person name="Foster-Nyarko E."/>
            <person name="Jarju S."/>
            <person name="Secka A."/>
            <person name="Antonio M."/>
            <person name="Oren A."/>
            <person name="Chaudhuri R.R."/>
            <person name="La Ragione R."/>
            <person name="Hildebrand F."/>
            <person name="Pallen M.J."/>
        </authorList>
    </citation>
    <scope>NUCLEOTIDE SEQUENCE</scope>
    <source>
        <strain evidence="14">5933</strain>
    </source>
</reference>
<keyword evidence="8" id="KW-0460">Magnesium</keyword>
<dbReference type="InterPro" id="IPR001645">
    <property type="entry name" value="Folylpolyglutamate_synth"/>
</dbReference>
<comment type="similarity">
    <text evidence="2 11">Belongs to the folylpolyglutamate synthase family.</text>
</comment>
<keyword evidence="5" id="KW-0479">Metal-binding</keyword>
<dbReference type="InterPro" id="IPR004101">
    <property type="entry name" value="Mur_ligase_C"/>
</dbReference>
<dbReference type="Proteomes" id="UP000823918">
    <property type="component" value="Unassembled WGS sequence"/>
</dbReference>
<evidence type="ECO:0000256" key="7">
    <source>
        <dbReference type="ARBA" id="ARBA00022840"/>
    </source>
</evidence>
<dbReference type="EMBL" id="DWWA01000010">
    <property type="protein sequence ID" value="HJC71525.1"/>
    <property type="molecule type" value="Genomic_DNA"/>
</dbReference>
<dbReference type="SUPFAM" id="SSF53244">
    <property type="entry name" value="MurD-like peptide ligases, peptide-binding domain"/>
    <property type="match status" value="1"/>
</dbReference>
<evidence type="ECO:0000256" key="11">
    <source>
        <dbReference type="PIRNR" id="PIRNR001563"/>
    </source>
</evidence>
<dbReference type="PANTHER" id="PTHR11136:SF0">
    <property type="entry name" value="DIHYDROFOLATE SYNTHETASE-RELATED"/>
    <property type="match status" value="1"/>
</dbReference>
<dbReference type="PANTHER" id="PTHR11136">
    <property type="entry name" value="FOLYLPOLYGLUTAMATE SYNTHASE-RELATED"/>
    <property type="match status" value="1"/>
</dbReference>
<dbReference type="GO" id="GO:0005524">
    <property type="term" value="F:ATP binding"/>
    <property type="evidence" value="ECO:0007669"/>
    <property type="project" value="UniProtKB-KW"/>
</dbReference>
<evidence type="ECO:0000259" key="12">
    <source>
        <dbReference type="Pfam" id="PF02875"/>
    </source>
</evidence>
<name>A0A9D2Q4Y4_9FIRM</name>
<dbReference type="InterPro" id="IPR013221">
    <property type="entry name" value="Mur_ligase_cen"/>
</dbReference>
<protein>
    <recommendedName>
        <fullName evidence="3">tetrahydrofolate synthase</fullName>
        <ecNumber evidence="3">6.3.2.17</ecNumber>
    </recommendedName>
    <alternativeName>
        <fullName evidence="9">Tetrahydrofolylpolyglutamate synthase</fullName>
    </alternativeName>
</protein>
<dbReference type="NCBIfam" id="TIGR01499">
    <property type="entry name" value="folC"/>
    <property type="match status" value="1"/>
</dbReference>
<dbReference type="Gene3D" id="3.90.190.20">
    <property type="entry name" value="Mur ligase, C-terminal domain"/>
    <property type="match status" value="1"/>
</dbReference>
<dbReference type="InterPro" id="IPR036615">
    <property type="entry name" value="Mur_ligase_C_dom_sf"/>
</dbReference>
<evidence type="ECO:0000256" key="5">
    <source>
        <dbReference type="ARBA" id="ARBA00022723"/>
    </source>
</evidence>
<keyword evidence="7 11" id="KW-0067">ATP-binding</keyword>
<sequence length="427" mass="47404">MDYEKALEWVHSLPRLAEHPGVENEKKLLQKLGNPEKGLKFVHIAGTNGKGSTTMMTANILISADYRVGATISPYVLDFRERFQINGEMIEKDTLAEILTEVREAVEALRGEGWDSVVEFDVVTAAALLWFAREQCDIVCMETGLGGRLDATNAIENTLAACITAIGKDHTELLGDTFEKIAREKCGIIKKGCTVICYPKQEPGVMEVIQEEARKNGTSLRIPQTEDFYFYRGQPFENRVNYGGYDLQVAMPGMHQAYNAGVAIETAFALCDAGFDISDEAIIEGIEQTKFPARIEVFCKKPPLILDGMHNEQGAAALAEVLRHENVRHLTLVIGVLRGKNEEKMLELLAPYVDRCYTVTPDSPRAIPAKELAQTAKQYFRETAFFENAPQALSHAMQFAENGLLICGSLYLAAEVRALLDKNNHRG</sequence>
<feature type="domain" description="Mur ligase central" evidence="13">
    <location>
        <begin position="44"/>
        <end position="265"/>
    </location>
</feature>
<evidence type="ECO:0000313" key="15">
    <source>
        <dbReference type="Proteomes" id="UP000823918"/>
    </source>
</evidence>
<dbReference type="FunFam" id="3.40.1190.10:FF:000011">
    <property type="entry name" value="Folylpolyglutamate synthase/dihydrofolate synthase"/>
    <property type="match status" value="1"/>
</dbReference>
<dbReference type="EC" id="6.3.2.17" evidence="3"/>
<dbReference type="Pfam" id="PF02875">
    <property type="entry name" value="Mur_ligase_C"/>
    <property type="match status" value="1"/>
</dbReference>
<dbReference type="Pfam" id="PF08245">
    <property type="entry name" value="Mur_ligase_M"/>
    <property type="match status" value="1"/>
</dbReference>
<keyword evidence="4 11" id="KW-0436">Ligase</keyword>
<dbReference type="Gene3D" id="3.40.1190.10">
    <property type="entry name" value="Mur-like, catalytic domain"/>
    <property type="match status" value="1"/>
</dbReference>
<dbReference type="GO" id="GO:0005737">
    <property type="term" value="C:cytoplasm"/>
    <property type="evidence" value="ECO:0007669"/>
    <property type="project" value="TreeGrafter"/>
</dbReference>
<comment type="caution">
    <text evidence="14">The sequence shown here is derived from an EMBL/GenBank/DDBJ whole genome shotgun (WGS) entry which is preliminary data.</text>
</comment>
<accession>A0A9D2Q4Y4</accession>
<evidence type="ECO:0000256" key="8">
    <source>
        <dbReference type="ARBA" id="ARBA00022842"/>
    </source>
</evidence>
<evidence type="ECO:0000256" key="9">
    <source>
        <dbReference type="ARBA" id="ARBA00030592"/>
    </source>
</evidence>
<dbReference type="GO" id="GO:0004326">
    <property type="term" value="F:tetrahydrofolylpolyglutamate synthase activity"/>
    <property type="evidence" value="ECO:0007669"/>
    <property type="project" value="UniProtKB-EC"/>
</dbReference>
<feature type="domain" description="Mur ligase C-terminal" evidence="12">
    <location>
        <begin position="294"/>
        <end position="406"/>
    </location>
</feature>
<evidence type="ECO:0000256" key="3">
    <source>
        <dbReference type="ARBA" id="ARBA00013025"/>
    </source>
</evidence>
<evidence type="ECO:0000256" key="4">
    <source>
        <dbReference type="ARBA" id="ARBA00022598"/>
    </source>
</evidence>
<dbReference type="AlphaFoldDB" id="A0A9D2Q4Y4"/>
<reference evidence="14" key="2">
    <citation type="submission" date="2021-04" db="EMBL/GenBank/DDBJ databases">
        <authorList>
            <person name="Gilroy R."/>
        </authorList>
    </citation>
    <scope>NUCLEOTIDE SEQUENCE</scope>
    <source>
        <strain evidence="14">5933</strain>
    </source>
</reference>
<evidence type="ECO:0000259" key="13">
    <source>
        <dbReference type="Pfam" id="PF08245"/>
    </source>
</evidence>
<dbReference type="GO" id="GO:0008841">
    <property type="term" value="F:dihydrofolate synthase activity"/>
    <property type="evidence" value="ECO:0007669"/>
    <property type="project" value="TreeGrafter"/>
</dbReference>
<proteinExistence type="inferred from homology"/>